<reference evidence="2 3" key="1">
    <citation type="submission" date="2018-07" db="EMBL/GenBank/DDBJ databases">
        <title>Draft Genome Assemblies for Five Robust Yarrowia lipolytica Strains Exhibiting High Lipid Production and Pentose Sugar Utilization and Sugar Alcohol Secretion from Undetoxified Lignocellulosic Biomass Hydrolysates.</title>
        <authorList>
            <consortium name="DOE Joint Genome Institute"/>
            <person name="Walker C."/>
            <person name="Ryu S."/>
            <person name="Na H."/>
            <person name="Zane M."/>
            <person name="LaButti K."/>
            <person name="Lipzen A."/>
            <person name="Haridas S."/>
            <person name="Barry K."/>
            <person name="Grigoriev I.V."/>
            <person name="Quarterman J."/>
            <person name="Slininger P."/>
            <person name="Dien B."/>
            <person name="Trinh C.T."/>
        </authorList>
    </citation>
    <scope>NUCLEOTIDE SEQUENCE [LARGE SCALE GENOMIC DNA]</scope>
    <source>
        <strain evidence="2 3">YB392</strain>
    </source>
</reference>
<protein>
    <submittedName>
        <fullName evidence="2">Uncharacterized protein</fullName>
    </submittedName>
</protein>
<keyword evidence="1" id="KW-0812">Transmembrane</keyword>
<evidence type="ECO:0000256" key="1">
    <source>
        <dbReference type="SAM" id="Phobius"/>
    </source>
</evidence>
<dbReference type="VEuPathDB" id="FungiDB:YALI1_C01393g"/>
<proteinExistence type="predicted"/>
<evidence type="ECO:0000313" key="3">
    <source>
        <dbReference type="Proteomes" id="UP000256601"/>
    </source>
</evidence>
<dbReference type="VEuPathDB" id="FungiDB:YALI0_C01001g"/>
<accession>A0A371C1I9</accession>
<dbReference type="Proteomes" id="UP000256601">
    <property type="component" value="Unassembled WGS sequence"/>
</dbReference>
<name>A0A371C1I9_YARLL</name>
<gene>
    <name evidence="2" type="ORF">B0I71DRAFT_168272</name>
</gene>
<dbReference type="AlphaFoldDB" id="A0A371C1I9"/>
<evidence type="ECO:0000313" key="2">
    <source>
        <dbReference type="EMBL" id="RDW24144.1"/>
    </source>
</evidence>
<feature type="transmembrane region" description="Helical" evidence="1">
    <location>
        <begin position="41"/>
        <end position="64"/>
    </location>
</feature>
<keyword evidence="1" id="KW-0472">Membrane</keyword>
<keyword evidence="1" id="KW-1133">Transmembrane helix</keyword>
<feature type="transmembrane region" description="Helical" evidence="1">
    <location>
        <begin position="12"/>
        <end position="29"/>
    </location>
</feature>
<sequence>MPLVTISEASGVVVSVVSFRLVVLYLYLYKHSCPSIPLPSFAKLAANMKLISLITVATTVLAAVGDKYKLTYTRSDAQSVESLPVTYQDDLITASTDGEPITITEGEGNTFSVNDMPIAYLELQALFWTGDYGYKLQGSVFDIAADGTFELRDGPKEYYYCTPHPERNVIYVINSPDYSKCRFKRTIKFHAEKI</sequence>
<dbReference type="EMBL" id="KZ859047">
    <property type="protein sequence ID" value="RDW24144.1"/>
    <property type="molecule type" value="Genomic_DNA"/>
</dbReference>
<organism evidence="2 3">
    <name type="scientific">Yarrowia lipolytica</name>
    <name type="common">Candida lipolytica</name>
    <dbReference type="NCBI Taxonomy" id="4952"/>
    <lineage>
        <taxon>Eukaryota</taxon>
        <taxon>Fungi</taxon>
        <taxon>Dikarya</taxon>
        <taxon>Ascomycota</taxon>
        <taxon>Saccharomycotina</taxon>
        <taxon>Dipodascomycetes</taxon>
        <taxon>Dipodascales</taxon>
        <taxon>Dipodascales incertae sedis</taxon>
        <taxon>Yarrowia</taxon>
    </lineage>
</organism>